<keyword evidence="2" id="KW-1185">Reference proteome</keyword>
<dbReference type="EMBL" id="JH767170">
    <property type="protein sequence ID" value="EQC31187.1"/>
    <property type="molecule type" value="Genomic_DNA"/>
</dbReference>
<protein>
    <submittedName>
        <fullName evidence="1">Uncharacterized protein</fullName>
    </submittedName>
</protein>
<sequence>MSTTHVCPINGFQAVFDLLVVYEGWTERNGPWDWRVAKDKGELRCPVNHADSVKTMIDAAHSIGDNSLRLFTLDLNAHGLAKLSAFNAAFLSVLLDSQTYDIAKVDIQDATAIAAEAHPASLVPRDVCQALCGRSLASFDVPFPSETASTSPVSAIVFWKKSHRAYLLGPNKSYDALLQARRDQTPTPLGCSSVLELAHRVAVLYQAKPPNPTVVAELLDIAIVKKDLTLATTVVTTLETFTSNVAPLVRRSRRLVAIFGWTALRSSFAAHFSRSLKSWDHVTTALSWTYALVTMDATRNANELLDKAWLAMGRCFAGLSGSPKSLTNLLHHVLVLYDETEARADHSRAVAVRLLQPTLPDEVVRNVTRFLPKRSAAPDAACATLLDTRFRSAQSTLRSLLPLLAATVAMRPTLRMDPCIGHVIKALAYMETLPDPLYKEVTAHLDVLGSRVIPGLSKLASRGLLTRQMLDYFKRTTGSQNNVARPQTVRDAVALVVDQGQPIAAC</sequence>
<gene>
    <name evidence="1" type="ORF">SDRG_11112</name>
</gene>
<reference evidence="1 2" key="1">
    <citation type="submission" date="2012-04" db="EMBL/GenBank/DDBJ databases">
        <title>The Genome Sequence of Saprolegnia declina VS20.</title>
        <authorList>
            <consortium name="The Broad Institute Genome Sequencing Platform"/>
            <person name="Russ C."/>
            <person name="Nusbaum C."/>
            <person name="Tyler B."/>
            <person name="van West P."/>
            <person name="Dieguez-Uribeondo J."/>
            <person name="de Bruijn I."/>
            <person name="Tripathy S."/>
            <person name="Jiang R."/>
            <person name="Young S.K."/>
            <person name="Zeng Q."/>
            <person name="Gargeya S."/>
            <person name="Fitzgerald M."/>
            <person name="Haas B."/>
            <person name="Abouelleil A."/>
            <person name="Alvarado L."/>
            <person name="Arachchi H.M."/>
            <person name="Berlin A."/>
            <person name="Chapman S.B."/>
            <person name="Goldberg J."/>
            <person name="Griggs A."/>
            <person name="Gujja S."/>
            <person name="Hansen M."/>
            <person name="Howarth C."/>
            <person name="Imamovic A."/>
            <person name="Larimer J."/>
            <person name="McCowen C."/>
            <person name="Montmayeur A."/>
            <person name="Murphy C."/>
            <person name="Neiman D."/>
            <person name="Pearson M."/>
            <person name="Priest M."/>
            <person name="Roberts A."/>
            <person name="Saif S."/>
            <person name="Shea T."/>
            <person name="Sisk P."/>
            <person name="Sykes S."/>
            <person name="Wortman J."/>
            <person name="Nusbaum C."/>
            <person name="Birren B."/>
        </authorList>
    </citation>
    <scope>NUCLEOTIDE SEQUENCE [LARGE SCALE GENOMIC DNA]</scope>
    <source>
        <strain evidence="1 2">VS20</strain>
    </source>
</reference>
<dbReference type="InParanoid" id="T0RMI9"/>
<evidence type="ECO:0000313" key="2">
    <source>
        <dbReference type="Proteomes" id="UP000030762"/>
    </source>
</evidence>
<dbReference type="RefSeq" id="XP_008615360.1">
    <property type="nucleotide sequence ID" value="XM_008617138.1"/>
</dbReference>
<organism evidence="1 2">
    <name type="scientific">Saprolegnia diclina (strain VS20)</name>
    <dbReference type="NCBI Taxonomy" id="1156394"/>
    <lineage>
        <taxon>Eukaryota</taxon>
        <taxon>Sar</taxon>
        <taxon>Stramenopiles</taxon>
        <taxon>Oomycota</taxon>
        <taxon>Saprolegniomycetes</taxon>
        <taxon>Saprolegniales</taxon>
        <taxon>Saprolegniaceae</taxon>
        <taxon>Saprolegnia</taxon>
    </lineage>
</organism>
<accession>T0RMI9</accession>
<dbReference type="AlphaFoldDB" id="T0RMI9"/>
<evidence type="ECO:0000313" key="1">
    <source>
        <dbReference type="EMBL" id="EQC31187.1"/>
    </source>
</evidence>
<dbReference type="VEuPathDB" id="FungiDB:SDRG_11112"/>
<dbReference type="Proteomes" id="UP000030762">
    <property type="component" value="Unassembled WGS sequence"/>
</dbReference>
<proteinExistence type="predicted"/>
<dbReference type="GeneID" id="19951839"/>
<name>T0RMI9_SAPDV</name>